<dbReference type="InterPro" id="IPR050390">
    <property type="entry name" value="C5-Methyltransferase"/>
</dbReference>
<dbReference type="GO" id="GO:0003886">
    <property type="term" value="F:DNA (cytosine-5-)-methyltransferase activity"/>
    <property type="evidence" value="ECO:0007669"/>
    <property type="project" value="UniProtKB-EC"/>
</dbReference>
<reference evidence="10" key="1">
    <citation type="journal article" date="2019" name="Int. J. Syst. Evol. Microbiol.">
        <title>The Global Catalogue of Microorganisms (GCM) 10K type strain sequencing project: providing services to taxonomists for standard genome sequencing and annotation.</title>
        <authorList>
            <consortium name="The Broad Institute Genomics Platform"/>
            <consortium name="The Broad Institute Genome Sequencing Center for Infectious Disease"/>
            <person name="Wu L."/>
            <person name="Ma J."/>
        </authorList>
    </citation>
    <scope>NUCLEOTIDE SEQUENCE [LARGE SCALE GENOMIC DNA]</scope>
    <source>
        <strain evidence="10">CCUG 62414</strain>
    </source>
</reference>
<evidence type="ECO:0000256" key="4">
    <source>
        <dbReference type="ARBA" id="ARBA00022747"/>
    </source>
</evidence>
<comment type="caution">
    <text evidence="9">The sequence shown here is derived from an EMBL/GenBank/DDBJ whole genome shotgun (WGS) entry which is preliminary data.</text>
</comment>
<dbReference type="PROSITE" id="PS51679">
    <property type="entry name" value="SAM_MT_C5"/>
    <property type="match status" value="1"/>
</dbReference>
<dbReference type="PROSITE" id="PS00095">
    <property type="entry name" value="C5_MTASE_2"/>
    <property type="match status" value="1"/>
</dbReference>
<keyword evidence="2 6" id="KW-0808">Transferase</keyword>
<keyword evidence="10" id="KW-1185">Reference proteome</keyword>
<comment type="catalytic activity">
    <reaction evidence="5 8">
        <text>a 2'-deoxycytidine in DNA + S-adenosyl-L-methionine = a 5-methyl-2'-deoxycytidine in DNA + S-adenosyl-L-homocysteine + H(+)</text>
        <dbReference type="Rhea" id="RHEA:13681"/>
        <dbReference type="Rhea" id="RHEA-COMP:11369"/>
        <dbReference type="Rhea" id="RHEA-COMP:11370"/>
        <dbReference type="ChEBI" id="CHEBI:15378"/>
        <dbReference type="ChEBI" id="CHEBI:57856"/>
        <dbReference type="ChEBI" id="CHEBI:59789"/>
        <dbReference type="ChEBI" id="CHEBI:85452"/>
        <dbReference type="ChEBI" id="CHEBI:85454"/>
        <dbReference type="EC" id="2.1.1.37"/>
    </reaction>
</comment>
<dbReference type="PANTHER" id="PTHR10629:SF52">
    <property type="entry name" value="DNA (CYTOSINE-5)-METHYLTRANSFERASE 1"/>
    <property type="match status" value="1"/>
</dbReference>
<dbReference type="EMBL" id="JBHTJI010000024">
    <property type="protein sequence ID" value="MFD0991003.1"/>
    <property type="molecule type" value="Genomic_DNA"/>
</dbReference>
<sequence length="420" mass="48413">MSFDIMEENKKHTVAGLFSGCGGLDLGFIQAGFEVVWANDFFKEAVDTYKQNIGNHIVLGDITKIPSSEIPNDFDILLGGFPCQGFSIANIKRSMKDERNFLYKEMLRIIKDKQPKYFVAENVKGLLSMQKGKVIEMIISDFQEIGYDVDYKLMKASEYGVPQHRERVVIIGNRLGLNNPFPKKTHGSEKGLQPFVTTKEAVGFLADVRIRDKKFDLNGTTILNHKARTNVHDEFWGRKHKVNQHDICDYLKEWRTKSGWSTKRVDEHFGYAHTAGHWFRKDNNSGSIPNPSDWWELKKLLGFDDKYDKQVTELELKPITFEQSLRINNWDAPSDTITATGPEIHPNKERRMSVRECAIIQTFPMDFEFVGSLGNMYKQIGNAVPVLMAKRIAEGIKKELDNQQYNDQQRNRRVREQVLK</sequence>
<dbReference type="PANTHER" id="PTHR10629">
    <property type="entry name" value="CYTOSINE-SPECIFIC METHYLTRANSFERASE"/>
    <property type="match status" value="1"/>
</dbReference>
<accession>A0ABW3JKH5</accession>
<dbReference type="SUPFAM" id="SSF53335">
    <property type="entry name" value="S-adenosyl-L-methionine-dependent methyltransferases"/>
    <property type="match status" value="1"/>
</dbReference>
<protein>
    <recommendedName>
        <fullName evidence="8">Cytosine-specific methyltransferase</fullName>
        <ecNumber evidence="8">2.1.1.37</ecNumber>
    </recommendedName>
</protein>
<dbReference type="InterPro" id="IPR001525">
    <property type="entry name" value="C5_MeTfrase"/>
</dbReference>
<evidence type="ECO:0000256" key="3">
    <source>
        <dbReference type="ARBA" id="ARBA00022691"/>
    </source>
</evidence>
<proteinExistence type="inferred from homology"/>
<feature type="active site" evidence="6">
    <location>
        <position position="83"/>
    </location>
</feature>
<evidence type="ECO:0000256" key="5">
    <source>
        <dbReference type="ARBA" id="ARBA00047422"/>
    </source>
</evidence>
<dbReference type="PRINTS" id="PR00105">
    <property type="entry name" value="C5METTRFRASE"/>
</dbReference>
<dbReference type="GO" id="GO:0032259">
    <property type="term" value="P:methylation"/>
    <property type="evidence" value="ECO:0007669"/>
    <property type="project" value="UniProtKB-KW"/>
</dbReference>
<evidence type="ECO:0000313" key="10">
    <source>
        <dbReference type="Proteomes" id="UP001597061"/>
    </source>
</evidence>
<dbReference type="InterPro" id="IPR029063">
    <property type="entry name" value="SAM-dependent_MTases_sf"/>
</dbReference>
<gene>
    <name evidence="9" type="ORF">ACFQ1R_12920</name>
</gene>
<dbReference type="CDD" id="cd00315">
    <property type="entry name" value="Cyt_C5_DNA_methylase"/>
    <property type="match status" value="1"/>
</dbReference>
<dbReference type="Pfam" id="PF00145">
    <property type="entry name" value="DNA_methylase"/>
    <property type="match status" value="1"/>
</dbReference>
<evidence type="ECO:0000256" key="7">
    <source>
        <dbReference type="RuleBase" id="RU000416"/>
    </source>
</evidence>
<keyword evidence="4" id="KW-0680">Restriction system</keyword>
<evidence type="ECO:0000256" key="6">
    <source>
        <dbReference type="PROSITE-ProRule" id="PRU01016"/>
    </source>
</evidence>
<dbReference type="InterPro" id="IPR031303">
    <property type="entry name" value="C5_meth_CS"/>
</dbReference>
<evidence type="ECO:0000313" key="9">
    <source>
        <dbReference type="EMBL" id="MFD0991003.1"/>
    </source>
</evidence>
<dbReference type="Gene3D" id="3.40.50.150">
    <property type="entry name" value="Vaccinia Virus protein VP39"/>
    <property type="match status" value="1"/>
</dbReference>
<dbReference type="Gene3D" id="3.90.120.10">
    <property type="entry name" value="DNA Methylase, subunit A, domain 2"/>
    <property type="match status" value="1"/>
</dbReference>
<dbReference type="InterPro" id="IPR018117">
    <property type="entry name" value="C5_DNA_meth_AS"/>
</dbReference>
<dbReference type="NCBIfam" id="TIGR00675">
    <property type="entry name" value="dcm"/>
    <property type="match status" value="1"/>
</dbReference>
<dbReference type="Proteomes" id="UP001597061">
    <property type="component" value="Unassembled WGS sequence"/>
</dbReference>
<organism evidence="9 10">
    <name type="scientific">Mariniflexile jejuense</name>
    <dbReference type="NCBI Taxonomy" id="1173582"/>
    <lineage>
        <taxon>Bacteria</taxon>
        <taxon>Pseudomonadati</taxon>
        <taxon>Bacteroidota</taxon>
        <taxon>Flavobacteriia</taxon>
        <taxon>Flavobacteriales</taxon>
        <taxon>Flavobacteriaceae</taxon>
        <taxon>Mariniflexile</taxon>
    </lineage>
</organism>
<evidence type="ECO:0000256" key="8">
    <source>
        <dbReference type="RuleBase" id="RU000417"/>
    </source>
</evidence>
<dbReference type="EC" id="2.1.1.37" evidence="8"/>
<keyword evidence="3 6" id="KW-0949">S-adenosyl-L-methionine</keyword>
<dbReference type="PROSITE" id="PS00094">
    <property type="entry name" value="C5_MTASE_1"/>
    <property type="match status" value="1"/>
</dbReference>
<evidence type="ECO:0000256" key="2">
    <source>
        <dbReference type="ARBA" id="ARBA00022679"/>
    </source>
</evidence>
<evidence type="ECO:0000256" key="1">
    <source>
        <dbReference type="ARBA" id="ARBA00022603"/>
    </source>
</evidence>
<name>A0ABW3JKH5_9FLAO</name>
<comment type="similarity">
    <text evidence="6 7">Belongs to the class I-like SAM-binding methyltransferase superfamily. C5-methyltransferase family.</text>
</comment>
<keyword evidence="1 6" id="KW-0489">Methyltransferase</keyword>